<dbReference type="InterPro" id="IPR018062">
    <property type="entry name" value="HTH_AraC-typ_CS"/>
</dbReference>
<dbReference type="eggNOG" id="COG2169">
    <property type="taxonomic scope" value="Bacteria"/>
</dbReference>
<dbReference type="PRINTS" id="PR00032">
    <property type="entry name" value="HTHARAC"/>
</dbReference>
<dbReference type="EMBL" id="AQRA01000008">
    <property type="protein sequence ID" value="EZH72421.1"/>
    <property type="molecule type" value="Genomic_DNA"/>
</dbReference>
<reference evidence="5 6" key="1">
    <citation type="submission" date="2014-04" db="EMBL/GenBank/DDBJ databases">
        <title>Aquimarina sp. 22II-S11-z7 Genome Sequencing.</title>
        <authorList>
            <person name="Lai Q."/>
        </authorList>
    </citation>
    <scope>NUCLEOTIDE SEQUENCE [LARGE SCALE GENOMIC DNA]</scope>
    <source>
        <strain evidence="5 6">22II-S11-z7</strain>
    </source>
</reference>
<dbReference type="InterPro" id="IPR020449">
    <property type="entry name" value="Tscrpt_reg_AraC-type_HTH"/>
</dbReference>
<dbReference type="GO" id="GO:0003700">
    <property type="term" value="F:DNA-binding transcription factor activity"/>
    <property type="evidence" value="ECO:0007669"/>
    <property type="project" value="InterPro"/>
</dbReference>
<keyword evidence="6" id="KW-1185">Reference proteome</keyword>
<evidence type="ECO:0000313" key="6">
    <source>
        <dbReference type="Proteomes" id="UP000023541"/>
    </source>
</evidence>
<organism evidence="5 6">
    <name type="scientific">Aquimarina atlantica</name>
    <dbReference type="NCBI Taxonomy" id="1317122"/>
    <lineage>
        <taxon>Bacteria</taxon>
        <taxon>Pseudomonadati</taxon>
        <taxon>Bacteroidota</taxon>
        <taxon>Flavobacteriia</taxon>
        <taxon>Flavobacteriales</taxon>
        <taxon>Flavobacteriaceae</taxon>
        <taxon>Aquimarina</taxon>
    </lineage>
</organism>
<name>A0A023BR01_9FLAO</name>
<dbReference type="RefSeq" id="WP_034244949.1">
    <property type="nucleotide sequence ID" value="NZ_AQRA01000008.1"/>
</dbReference>
<comment type="caution">
    <text evidence="5">The sequence shown here is derived from an EMBL/GenBank/DDBJ whole genome shotgun (WGS) entry which is preliminary data.</text>
</comment>
<evidence type="ECO:0000256" key="3">
    <source>
        <dbReference type="ARBA" id="ARBA00023163"/>
    </source>
</evidence>
<dbReference type="PROSITE" id="PS01124">
    <property type="entry name" value="HTH_ARAC_FAMILY_2"/>
    <property type="match status" value="1"/>
</dbReference>
<keyword evidence="1" id="KW-0805">Transcription regulation</keyword>
<dbReference type="AlphaFoldDB" id="A0A023BR01"/>
<dbReference type="PANTHER" id="PTHR43280">
    <property type="entry name" value="ARAC-FAMILY TRANSCRIPTIONAL REGULATOR"/>
    <property type="match status" value="1"/>
</dbReference>
<dbReference type="PROSITE" id="PS00041">
    <property type="entry name" value="HTH_ARAC_FAMILY_1"/>
    <property type="match status" value="1"/>
</dbReference>
<dbReference type="OrthoDB" id="642439at2"/>
<evidence type="ECO:0000256" key="1">
    <source>
        <dbReference type="ARBA" id="ARBA00023015"/>
    </source>
</evidence>
<sequence>MPTIYNGKTTGIALKYVIEGKEHYKTNRNRLNVYKNQFIILRENIDYEVYSKNINTKGFCLDINPELLDIEISDFLKNDLLFNQPFSGVLSTSLGKSLYDFTNTIMECDFAQKPMGVITRFKDDLLCFQNDLMVLANSLQNITKRVDTQKLLVSKLFEAREYIHLYYAHKISLSTLAGVSGISKYHFARVFKMCFKMTPLQMQEQLRMEKARELLRSDKISLTSIAYQLGYTDLASFSKRFKKYYKIPPSQYIK</sequence>
<dbReference type="GO" id="GO:0043565">
    <property type="term" value="F:sequence-specific DNA binding"/>
    <property type="evidence" value="ECO:0007669"/>
    <property type="project" value="InterPro"/>
</dbReference>
<dbReference type="STRING" id="1317122.ATO12_23500"/>
<keyword evidence="3" id="KW-0804">Transcription</keyword>
<gene>
    <name evidence="5" type="ORF">ATO12_23500</name>
</gene>
<keyword evidence="2" id="KW-0238">DNA-binding</keyword>
<feature type="domain" description="HTH araC/xylS-type" evidence="4">
    <location>
        <begin position="157"/>
        <end position="254"/>
    </location>
</feature>
<dbReference type="Gene3D" id="1.10.10.60">
    <property type="entry name" value="Homeodomain-like"/>
    <property type="match status" value="2"/>
</dbReference>
<dbReference type="PANTHER" id="PTHR43280:SF28">
    <property type="entry name" value="HTH-TYPE TRANSCRIPTIONAL ACTIVATOR RHAS"/>
    <property type="match status" value="1"/>
</dbReference>
<dbReference type="Proteomes" id="UP000023541">
    <property type="component" value="Unassembled WGS sequence"/>
</dbReference>
<evidence type="ECO:0000259" key="4">
    <source>
        <dbReference type="PROSITE" id="PS01124"/>
    </source>
</evidence>
<evidence type="ECO:0000256" key="2">
    <source>
        <dbReference type="ARBA" id="ARBA00023125"/>
    </source>
</evidence>
<dbReference type="InterPro" id="IPR018060">
    <property type="entry name" value="HTH_AraC"/>
</dbReference>
<proteinExistence type="predicted"/>
<dbReference type="SMART" id="SM00342">
    <property type="entry name" value="HTH_ARAC"/>
    <property type="match status" value="1"/>
</dbReference>
<dbReference type="SUPFAM" id="SSF46689">
    <property type="entry name" value="Homeodomain-like"/>
    <property type="match status" value="2"/>
</dbReference>
<evidence type="ECO:0000313" key="5">
    <source>
        <dbReference type="EMBL" id="EZH72421.1"/>
    </source>
</evidence>
<protein>
    <recommendedName>
        <fullName evidence="4">HTH araC/xylS-type domain-containing protein</fullName>
    </recommendedName>
</protein>
<dbReference type="Pfam" id="PF12833">
    <property type="entry name" value="HTH_18"/>
    <property type="match status" value="1"/>
</dbReference>
<dbReference type="InterPro" id="IPR009057">
    <property type="entry name" value="Homeodomain-like_sf"/>
</dbReference>
<accession>A0A023BR01</accession>